<evidence type="ECO:0000256" key="10">
    <source>
        <dbReference type="NCBIfam" id="TIGR00215"/>
    </source>
</evidence>
<accession>A0A2W5UHH5</accession>
<keyword evidence="6" id="KW-0328">Glycosyltransferase</keyword>
<proteinExistence type="predicted"/>
<evidence type="ECO:0000256" key="7">
    <source>
        <dbReference type="ARBA" id="ARBA00022679"/>
    </source>
</evidence>
<evidence type="ECO:0000256" key="8">
    <source>
        <dbReference type="ARBA" id="ARBA00023098"/>
    </source>
</evidence>
<dbReference type="NCBIfam" id="TIGR00215">
    <property type="entry name" value="lpxB"/>
    <property type="match status" value="1"/>
</dbReference>
<keyword evidence="7" id="KW-0808">Transferase</keyword>
<evidence type="ECO:0000256" key="2">
    <source>
        <dbReference type="ARBA" id="ARBA00012687"/>
    </source>
</evidence>
<dbReference type="EC" id="2.4.1.182" evidence="2 10"/>
<dbReference type="InterPro" id="IPR003835">
    <property type="entry name" value="Glyco_trans_19"/>
</dbReference>
<evidence type="ECO:0000256" key="6">
    <source>
        <dbReference type="ARBA" id="ARBA00022676"/>
    </source>
</evidence>
<dbReference type="EMBL" id="QFQP01000025">
    <property type="protein sequence ID" value="PZR08398.1"/>
    <property type="molecule type" value="Genomic_DNA"/>
</dbReference>
<name>A0A2W5UHH5_9BACT</name>
<dbReference type="AlphaFoldDB" id="A0A2W5UHH5"/>
<dbReference type="Pfam" id="PF02684">
    <property type="entry name" value="LpxB"/>
    <property type="match status" value="1"/>
</dbReference>
<dbReference type="GO" id="GO:0005543">
    <property type="term" value="F:phospholipid binding"/>
    <property type="evidence" value="ECO:0007669"/>
    <property type="project" value="TreeGrafter"/>
</dbReference>
<dbReference type="PANTHER" id="PTHR30372">
    <property type="entry name" value="LIPID-A-DISACCHARIDE SYNTHASE"/>
    <property type="match status" value="1"/>
</dbReference>
<dbReference type="PANTHER" id="PTHR30372:SF4">
    <property type="entry name" value="LIPID-A-DISACCHARIDE SYNTHASE, MITOCHONDRIAL-RELATED"/>
    <property type="match status" value="1"/>
</dbReference>
<comment type="catalytic activity">
    <reaction evidence="9">
        <text>a lipid X + a UDP-2-N,3-O-bis[(3R)-3-hydroxyacyl]-alpha-D-glucosamine = a lipid A disaccharide + UDP + H(+)</text>
        <dbReference type="Rhea" id="RHEA:67828"/>
        <dbReference type="ChEBI" id="CHEBI:15378"/>
        <dbReference type="ChEBI" id="CHEBI:58223"/>
        <dbReference type="ChEBI" id="CHEBI:137748"/>
        <dbReference type="ChEBI" id="CHEBI:176338"/>
        <dbReference type="ChEBI" id="CHEBI:176343"/>
        <dbReference type="EC" id="2.4.1.182"/>
    </reaction>
</comment>
<keyword evidence="4" id="KW-0444">Lipid biosynthesis</keyword>
<comment type="function">
    <text evidence="1">Condensation of UDP-2,3-diacylglucosamine and 2,3-diacylglucosamine-1-phosphate to form lipid A disaccharide, a precursor of lipid A, a phosphorylated glycolipid that anchors the lipopolysaccharide to the outer membrane of the cell.</text>
</comment>
<dbReference type="GO" id="GO:0016020">
    <property type="term" value="C:membrane"/>
    <property type="evidence" value="ECO:0007669"/>
    <property type="project" value="GOC"/>
</dbReference>
<evidence type="ECO:0000256" key="4">
    <source>
        <dbReference type="ARBA" id="ARBA00022516"/>
    </source>
</evidence>
<reference evidence="11 12" key="1">
    <citation type="submission" date="2017-08" db="EMBL/GenBank/DDBJ databases">
        <title>Infants hospitalized years apart are colonized by the same room-sourced microbial strains.</title>
        <authorList>
            <person name="Brooks B."/>
            <person name="Olm M.R."/>
            <person name="Firek B.A."/>
            <person name="Baker R."/>
            <person name="Thomas B.C."/>
            <person name="Morowitz M.J."/>
            <person name="Banfield J.F."/>
        </authorList>
    </citation>
    <scope>NUCLEOTIDE SEQUENCE [LARGE SCALE GENOMIC DNA]</scope>
    <source>
        <strain evidence="11">S2_003_000_R2_14</strain>
    </source>
</reference>
<evidence type="ECO:0000313" key="12">
    <source>
        <dbReference type="Proteomes" id="UP000249061"/>
    </source>
</evidence>
<evidence type="ECO:0000256" key="9">
    <source>
        <dbReference type="ARBA" id="ARBA00048975"/>
    </source>
</evidence>
<keyword evidence="8" id="KW-0443">Lipid metabolism</keyword>
<dbReference type="GO" id="GO:0009245">
    <property type="term" value="P:lipid A biosynthetic process"/>
    <property type="evidence" value="ECO:0007669"/>
    <property type="project" value="UniProtKB-UniRule"/>
</dbReference>
<evidence type="ECO:0000256" key="3">
    <source>
        <dbReference type="ARBA" id="ARBA00020902"/>
    </source>
</evidence>
<evidence type="ECO:0000256" key="1">
    <source>
        <dbReference type="ARBA" id="ARBA00002056"/>
    </source>
</evidence>
<evidence type="ECO:0000256" key="5">
    <source>
        <dbReference type="ARBA" id="ARBA00022556"/>
    </source>
</evidence>
<dbReference type="GO" id="GO:0008915">
    <property type="term" value="F:lipid-A-disaccharide synthase activity"/>
    <property type="evidence" value="ECO:0007669"/>
    <property type="project" value="UniProtKB-UniRule"/>
</dbReference>
<dbReference type="Proteomes" id="UP000249061">
    <property type="component" value="Unassembled WGS sequence"/>
</dbReference>
<evidence type="ECO:0000313" key="11">
    <source>
        <dbReference type="EMBL" id="PZR08398.1"/>
    </source>
</evidence>
<keyword evidence="5" id="KW-0441">Lipid A biosynthesis</keyword>
<protein>
    <recommendedName>
        <fullName evidence="3 10">Lipid-A-disaccharide synthase</fullName>
        <ecNumber evidence="2 10">2.4.1.182</ecNumber>
    </recommendedName>
</protein>
<organism evidence="11 12">
    <name type="scientific">Archangium gephyra</name>
    <dbReference type="NCBI Taxonomy" id="48"/>
    <lineage>
        <taxon>Bacteria</taxon>
        <taxon>Pseudomonadati</taxon>
        <taxon>Myxococcota</taxon>
        <taxon>Myxococcia</taxon>
        <taxon>Myxococcales</taxon>
        <taxon>Cystobacterineae</taxon>
        <taxon>Archangiaceae</taxon>
        <taxon>Archangium</taxon>
    </lineage>
</organism>
<dbReference type="SUPFAM" id="SSF53756">
    <property type="entry name" value="UDP-Glycosyltransferase/glycogen phosphorylase"/>
    <property type="match status" value="1"/>
</dbReference>
<sequence>MDVLVVAGEASGDQHAADAVTALKSLRPDVKCFGMGGAKMAAAGVELIHGAHEISVMGIVEVLPKIPRIWQVMNELEAAAVARKPKVALLVDVPDFNLRLAGRLKKLGIPVVYFVAPMAWAWREGRTRTIAKLVDTLCCILPFEEKFFRERGVNATYVGNPTLDQVPDDAGMTQFRASLGLPLEVPTVAVLPGSRRSEITRLGPTLAATCQLLLKQHPGTNIVIPVASGLPREFVEAPFKAANVPVTLIDGRAPEVVGASEVAIVASGTASLEAGLMRRPLVCVYRLNVINYAIGRMLVRIPFFGLVNLLAGKRVVPELLQADMNPEKIMSELEPLWHGAAREVCLRGLDELRTILGPRGAARRVAEIVSKY</sequence>
<comment type="caution">
    <text evidence="11">The sequence shown here is derived from an EMBL/GenBank/DDBJ whole genome shotgun (WGS) entry which is preliminary data.</text>
</comment>
<gene>
    <name evidence="11" type="ORF">DI536_24775</name>
</gene>